<dbReference type="InterPro" id="IPR050077">
    <property type="entry name" value="LexA_repressor"/>
</dbReference>
<comment type="function">
    <text evidence="12">Represses a number of genes involved in the response to DNA damage (SOS response), including recA and lexA. In the presence of single-stranded DNA, RecA interacts with LexA causing an autocatalytic cleavage which disrupts the DNA-binding part of LexA, leading to derepression of the SOS regulon and eventually DNA repair.</text>
</comment>
<dbReference type="Pfam" id="PF01726">
    <property type="entry name" value="LexA_DNA_bind"/>
    <property type="match status" value="1"/>
</dbReference>
<dbReference type="GO" id="GO:0009432">
    <property type="term" value="P:SOS response"/>
    <property type="evidence" value="ECO:0007669"/>
    <property type="project" value="UniProtKB-UniRule"/>
</dbReference>
<name>A0A1F6LS48_9BACT</name>
<feature type="active site" description="For autocatalytic cleavage activity" evidence="12">
    <location>
        <position position="123"/>
    </location>
</feature>
<dbReference type="GO" id="GO:0045892">
    <property type="term" value="P:negative regulation of DNA-templated transcription"/>
    <property type="evidence" value="ECO:0007669"/>
    <property type="project" value="UniProtKB-UniRule"/>
</dbReference>
<reference evidence="16 17" key="1">
    <citation type="journal article" date="2016" name="Nat. Commun.">
        <title>Thousands of microbial genomes shed light on interconnected biogeochemical processes in an aquifer system.</title>
        <authorList>
            <person name="Anantharaman K."/>
            <person name="Brown C.T."/>
            <person name="Hug L.A."/>
            <person name="Sharon I."/>
            <person name="Castelle C.J."/>
            <person name="Probst A.J."/>
            <person name="Thomas B.C."/>
            <person name="Singh A."/>
            <person name="Wilkins M.J."/>
            <person name="Karaoz U."/>
            <person name="Brodie E.L."/>
            <person name="Williams K.H."/>
            <person name="Hubbard S.S."/>
            <person name="Banfield J.F."/>
        </authorList>
    </citation>
    <scope>NUCLEOTIDE SEQUENCE [LARGE SCALE GENOMIC DNA]</scope>
</reference>
<evidence type="ECO:0000256" key="8">
    <source>
        <dbReference type="ARBA" id="ARBA00023125"/>
    </source>
</evidence>
<dbReference type="InterPro" id="IPR006200">
    <property type="entry name" value="LexA"/>
</dbReference>
<evidence type="ECO:0000256" key="12">
    <source>
        <dbReference type="HAMAP-Rule" id="MF_00015"/>
    </source>
</evidence>
<evidence type="ECO:0000256" key="3">
    <source>
        <dbReference type="ARBA" id="ARBA00022705"/>
    </source>
</evidence>
<evidence type="ECO:0000256" key="11">
    <source>
        <dbReference type="ARBA" id="ARBA00023236"/>
    </source>
</evidence>
<evidence type="ECO:0000313" key="16">
    <source>
        <dbReference type="EMBL" id="OGH62166.1"/>
    </source>
</evidence>
<evidence type="ECO:0000256" key="7">
    <source>
        <dbReference type="ARBA" id="ARBA00023015"/>
    </source>
</evidence>
<keyword evidence="10 12" id="KW-0234">DNA repair</keyword>
<dbReference type="Gene3D" id="2.10.109.10">
    <property type="entry name" value="Umud Fragment, subunit A"/>
    <property type="match status" value="1"/>
</dbReference>
<dbReference type="AlphaFoldDB" id="A0A1F6LS48"/>
<feature type="domain" description="LexA repressor DNA-binding" evidence="15">
    <location>
        <begin position="5"/>
        <end position="60"/>
    </location>
</feature>
<evidence type="ECO:0000259" key="15">
    <source>
        <dbReference type="Pfam" id="PF01726"/>
    </source>
</evidence>
<keyword evidence="7 12" id="KW-0805">Transcription regulation</keyword>
<dbReference type="Proteomes" id="UP000176329">
    <property type="component" value="Unassembled WGS sequence"/>
</dbReference>
<accession>A0A1F6LS48</accession>
<dbReference type="SUPFAM" id="SSF46785">
    <property type="entry name" value="Winged helix' DNA-binding domain"/>
    <property type="match status" value="1"/>
</dbReference>
<dbReference type="Pfam" id="PF00717">
    <property type="entry name" value="Peptidase_S24"/>
    <property type="match status" value="1"/>
</dbReference>
<dbReference type="InterPro" id="IPR036390">
    <property type="entry name" value="WH_DNA-bd_sf"/>
</dbReference>
<dbReference type="PANTHER" id="PTHR33516:SF2">
    <property type="entry name" value="LEXA REPRESSOR-RELATED"/>
    <property type="match status" value="1"/>
</dbReference>
<dbReference type="PANTHER" id="PTHR33516">
    <property type="entry name" value="LEXA REPRESSOR"/>
    <property type="match status" value="1"/>
</dbReference>
<dbReference type="GO" id="GO:0004252">
    <property type="term" value="F:serine-type endopeptidase activity"/>
    <property type="evidence" value="ECO:0007669"/>
    <property type="project" value="UniProtKB-UniRule"/>
</dbReference>
<feature type="DNA-binding region" description="H-T-H motif" evidence="12">
    <location>
        <begin position="30"/>
        <end position="50"/>
    </location>
</feature>
<keyword evidence="5 12" id="KW-0378">Hydrolase</keyword>
<keyword evidence="9 12" id="KW-0804">Transcription</keyword>
<comment type="similarity">
    <text evidence="1 12 13">Belongs to the peptidase S24 family.</text>
</comment>
<dbReference type="InterPro" id="IPR039418">
    <property type="entry name" value="LexA-like"/>
</dbReference>
<organism evidence="16 17">
    <name type="scientific">Candidatus Magasanikbacteria bacterium RIFCSPHIGHO2_01_FULL_50_8</name>
    <dbReference type="NCBI Taxonomy" id="1798674"/>
    <lineage>
        <taxon>Bacteria</taxon>
        <taxon>Candidatus Magasanikiibacteriota</taxon>
    </lineage>
</organism>
<evidence type="ECO:0000256" key="13">
    <source>
        <dbReference type="RuleBase" id="RU003991"/>
    </source>
</evidence>
<dbReference type="InterPro" id="IPR006199">
    <property type="entry name" value="LexA_DNA-bd_dom"/>
</dbReference>
<comment type="subunit">
    <text evidence="12">Homodimer.</text>
</comment>
<dbReference type="PRINTS" id="PR00726">
    <property type="entry name" value="LEXASERPTASE"/>
</dbReference>
<evidence type="ECO:0000259" key="14">
    <source>
        <dbReference type="Pfam" id="PF00717"/>
    </source>
</evidence>
<keyword evidence="8 12" id="KW-0238">DNA-binding</keyword>
<keyword evidence="3 12" id="KW-0235">DNA replication</keyword>
<dbReference type="NCBIfam" id="TIGR00498">
    <property type="entry name" value="lexA"/>
    <property type="match status" value="1"/>
</dbReference>
<dbReference type="InterPro" id="IPR036388">
    <property type="entry name" value="WH-like_DNA-bd_sf"/>
</dbReference>
<evidence type="ECO:0000256" key="4">
    <source>
        <dbReference type="ARBA" id="ARBA00022763"/>
    </source>
</evidence>
<dbReference type="InterPro" id="IPR015927">
    <property type="entry name" value="Peptidase_S24_S26A/B/C"/>
</dbReference>
<proteinExistence type="inferred from homology"/>
<evidence type="ECO:0000313" key="17">
    <source>
        <dbReference type="Proteomes" id="UP000176329"/>
    </source>
</evidence>
<comment type="caution">
    <text evidence="16">The sequence shown here is derived from an EMBL/GenBank/DDBJ whole genome shotgun (WGS) entry which is preliminary data.</text>
</comment>
<evidence type="ECO:0000256" key="6">
    <source>
        <dbReference type="ARBA" id="ARBA00022813"/>
    </source>
</evidence>
<keyword evidence="4 12" id="KW-0227">DNA damage</keyword>
<evidence type="ECO:0000256" key="1">
    <source>
        <dbReference type="ARBA" id="ARBA00007484"/>
    </source>
</evidence>
<dbReference type="EMBL" id="MFPV01000018">
    <property type="protein sequence ID" value="OGH62166.1"/>
    <property type="molecule type" value="Genomic_DNA"/>
</dbReference>
<dbReference type="GO" id="GO:0003677">
    <property type="term" value="F:DNA binding"/>
    <property type="evidence" value="ECO:0007669"/>
    <property type="project" value="UniProtKB-UniRule"/>
</dbReference>
<dbReference type="GO" id="GO:0006260">
    <property type="term" value="P:DNA replication"/>
    <property type="evidence" value="ECO:0007669"/>
    <property type="project" value="UniProtKB-UniRule"/>
</dbReference>
<keyword evidence="6 12" id="KW-0068">Autocatalytic cleavage</keyword>
<dbReference type="EC" id="3.4.21.88" evidence="12"/>
<dbReference type="GO" id="GO:0006508">
    <property type="term" value="P:proteolysis"/>
    <property type="evidence" value="ECO:0007669"/>
    <property type="project" value="InterPro"/>
</dbReference>
<keyword evidence="2 12" id="KW-0678">Repressor</keyword>
<dbReference type="InterPro" id="IPR006197">
    <property type="entry name" value="Peptidase_S24_LexA"/>
</dbReference>
<protein>
    <recommendedName>
        <fullName evidence="12">LexA repressor</fullName>
        <ecNumber evidence="12">3.4.21.88</ecNumber>
    </recommendedName>
</protein>
<evidence type="ECO:0000256" key="10">
    <source>
        <dbReference type="ARBA" id="ARBA00023204"/>
    </source>
</evidence>
<dbReference type="Gene3D" id="1.10.10.10">
    <property type="entry name" value="Winged helix-like DNA-binding domain superfamily/Winged helix DNA-binding domain"/>
    <property type="match status" value="1"/>
</dbReference>
<feature type="site" description="Cleavage; by autolysis" evidence="12">
    <location>
        <begin position="88"/>
        <end position="89"/>
    </location>
</feature>
<sequence length="206" mass="23224">MKTHALTKKQSELMNGLVNFYKMHDRVPTYRELAEELGLRSPATIAEHIAALQEKGYLKKVGQRIDLTIKSFQRGSGVRLPLLGLIAAGEPIEALEGRETIVVPAYMVVDGMNSYVLKVRGDSMIEEGIFDGDFVVVERCNRPHDGDVVVALLDNTYATLKKFFREKARIRLQPANKRLKPIFVKDCIIQGVVRGVIRTFRTQNLN</sequence>
<dbReference type="HAMAP" id="MF_00015">
    <property type="entry name" value="LexA"/>
    <property type="match status" value="1"/>
</dbReference>
<feature type="domain" description="Peptidase S24/S26A/S26B/S26C" evidence="14">
    <location>
        <begin position="81"/>
        <end position="193"/>
    </location>
</feature>
<dbReference type="SUPFAM" id="SSF51306">
    <property type="entry name" value="LexA/Signal peptidase"/>
    <property type="match status" value="1"/>
</dbReference>
<evidence type="ECO:0000256" key="2">
    <source>
        <dbReference type="ARBA" id="ARBA00022491"/>
    </source>
</evidence>
<evidence type="ECO:0000256" key="5">
    <source>
        <dbReference type="ARBA" id="ARBA00022801"/>
    </source>
</evidence>
<comment type="catalytic activity">
    <reaction evidence="12">
        <text>Hydrolysis of Ala-|-Gly bond in repressor LexA.</text>
        <dbReference type="EC" id="3.4.21.88"/>
    </reaction>
</comment>
<feature type="active site" description="For autocatalytic cleavage activity" evidence="12">
    <location>
        <position position="161"/>
    </location>
</feature>
<dbReference type="InterPro" id="IPR036286">
    <property type="entry name" value="LexA/Signal_pep-like_sf"/>
</dbReference>
<dbReference type="GO" id="GO:0006281">
    <property type="term" value="P:DNA repair"/>
    <property type="evidence" value="ECO:0007669"/>
    <property type="project" value="UniProtKB-UniRule"/>
</dbReference>
<keyword evidence="11 12" id="KW-0742">SOS response</keyword>
<dbReference type="CDD" id="cd06529">
    <property type="entry name" value="S24_LexA-like"/>
    <property type="match status" value="1"/>
</dbReference>
<evidence type="ECO:0000256" key="9">
    <source>
        <dbReference type="ARBA" id="ARBA00023163"/>
    </source>
</evidence>
<gene>
    <name evidence="12" type="primary">lexA</name>
    <name evidence="16" type="ORF">A2848_00990</name>
</gene>